<feature type="compositionally biased region" description="Polar residues" evidence="7">
    <location>
        <begin position="223"/>
        <end position="234"/>
    </location>
</feature>
<evidence type="ECO:0000256" key="7">
    <source>
        <dbReference type="SAM" id="MobiDB-lite"/>
    </source>
</evidence>
<feature type="region of interest" description="Disordered" evidence="7">
    <location>
        <begin position="188"/>
        <end position="239"/>
    </location>
</feature>
<evidence type="ECO:0000256" key="8">
    <source>
        <dbReference type="SAM" id="Phobius"/>
    </source>
</evidence>
<proteinExistence type="predicted"/>
<evidence type="ECO:0000256" key="5">
    <source>
        <dbReference type="ARBA" id="ARBA00023136"/>
    </source>
</evidence>
<dbReference type="PANTHER" id="PTHR43302">
    <property type="entry name" value="TRANSPORTER ARSB-RELATED"/>
    <property type="match status" value="1"/>
</dbReference>
<keyword evidence="2" id="KW-1003">Cell membrane</keyword>
<comment type="subcellular location">
    <subcellularLocation>
        <location evidence="1">Cell membrane</location>
        <topology evidence="1">Multi-pass membrane protein</topology>
    </subcellularLocation>
</comment>
<name>A0A395IU58_9HELO</name>
<evidence type="ECO:0000256" key="6">
    <source>
        <dbReference type="SAM" id="Coils"/>
    </source>
</evidence>
<evidence type="ECO:0000313" key="9">
    <source>
        <dbReference type="EMBL" id="RAL63394.1"/>
    </source>
</evidence>
<dbReference type="PANTHER" id="PTHR43302:SF5">
    <property type="entry name" value="TRANSPORTER ARSB-RELATED"/>
    <property type="match status" value="1"/>
</dbReference>
<keyword evidence="10" id="KW-1185">Reference proteome</keyword>
<evidence type="ECO:0000256" key="3">
    <source>
        <dbReference type="ARBA" id="ARBA00022692"/>
    </source>
</evidence>
<feature type="transmembrane region" description="Helical" evidence="8">
    <location>
        <begin position="282"/>
        <end position="305"/>
    </location>
</feature>
<comment type="caution">
    <text evidence="9">The sequence shown here is derived from an EMBL/GenBank/DDBJ whole genome shotgun (WGS) entry which is preliminary data.</text>
</comment>
<sequence>MHELSDEAKKKKPVNPNIPNAKGNTGEEQENELAENKQLSLEEIMNPFVDKKGAAFGAFSMAATLVTVLALNAVSQSNGEHPVFWVTLPAAFVMFVWEVSLGWINRHETREIARKGRHEVELARAERAIREEQEANQIILEHEQHELKTTSGAPITLTRSPEEVEMKSLKGEDGVLVDGNHAPTLLVSENIDGTESDDNLQNSRSSTSAMSILDEKKKPIHTDSITPPNGTSTPPTDPIKRIASERLSQQIELHKHDRTTLVSLLKDAYLWSQETFPTVTAVVAHLPFALVPFAFSMFVLVQALVTKGWVPVFAYGWDHWVNKTGTVGAIGGMGFLSCILCNFAGTNIGTTILLSRTIQTWQEIHAHNHLPISNRTFWGTVYAMALGVNYGAFSTAFSASLAGLLWRDILARKHIHVRRLDFARVQPAHRGYFHGRRLCRFGRGGVCREGEGRYDA</sequence>
<evidence type="ECO:0000256" key="4">
    <source>
        <dbReference type="ARBA" id="ARBA00022989"/>
    </source>
</evidence>
<feature type="compositionally biased region" description="Polar residues" evidence="7">
    <location>
        <begin position="199"/>
        <end position="210"/>
    </location>
</feature>
<organism evidence="9 10">
    <name type="scientific">Monilinia fructigena</name>
    <dbReference type="NCBI Taxonomy" id="38457"/>
    <lineage>
        <taxon>Eukaryota</taxon>
        <taxon>Fungi</taxon>
        <taxon>Dikarya</taxon>
        <taxon>Ascomycota</taxon>
        <taxon>Pezizomycotina</taxon>
        <taxon>Leotiomycetes</taxon>
        <taxon>Helotiales</taxon>
        <taxon>Sclerotiniaceae</taxon>
        <taxon>Monilinia</taxon>
    </lineage>
</organism>
<feature type="transmembrane region" description="Helical" evidence="8">
    <location>
        <begin position="83"/>
        <end position="104"/>
    </location>
</feature>
<feature type="transmembrane region" description="Helical" evidence="8">
    <location>
        <begin position="53"/>
        <end position="71"/>
    </location>
</feature>
<feature type="coiled-coil region" evidence="6">
    <location>
        <begin position="115"/>
        <end position="142"/>
    </location>
</feature>
<evidence type="ECO:0000313" key="10">
    <source>
        <dbReference type="Proteomes" id="UP000249056"/>
    </source>
</evidence>
<reference evidence="9 10" key="1">
    <citation type="submission" date="2018-06" db="EMBL/GenBank/DDBJ databases">
        <title>Genome Sequence of the Brown Rot Fungal Pathogen Monilinia fructigena.</title>
        <authorList>
            <person name="Landi L."/>
            <person name="De Miccolis Angelini R.M."/>
            <person name="Pollastro S."/>
            <person name="Abate D."/>
            <person name="Faretra F."/>
            <person name="Romanazzi G."/>
        </authorList>
    </citation>
    <scope>NUCLEOTIDE SEQUENCE [LARGE SCALE GENOMIC DNA]</scope>
    <source>
        <strain evidence="9 10">Mfrg269</strain>
    </source>
</reference>
<evidence type="ECO:0000256" key="1">
    <source>
        <dbReference type="ARBA" id="ARBA00004651"/>
    </source>
</evidence>
<protein>
    <recommendedName>
        <fullName evidence="11">Citrate transporter-like domain-containing protein</fullName>
    </recommendedName>
</protein>
<gene>
    <name evidence="9" type="ORF">DID88_003818</name>
</gene>
<dbReference type="OrthoDB" id="442352at2759"/>
<dbReference type="GO" id="GO:0005886">
    <property type="term" value="C:plasma membrane"/>
    <property type="evidence" value="ECO:0007669"/>
    <property type="project" value="UniProtKB-SubCell"/>
</dbReference>
<dbReference type="Proteomes" id="UP000249056">
    <property type="component" value="Unassembled WGS sequence"/>
</dbReference>
<feature type="region of interest" description="Disordered" evidence="7">
    <location>
        <begin position="1"/>
        <end position="35"/>
    </location>
</feature>
<keyword evidence="3 8" id="KW-0812">Transmembrane</keyword>
<keyword evidence="6" id="KW-0175">Coiled coil</keyword>
<keyword evidence="4 8" id="KW-1133">Transmembrane helix</keyword>
<dbReference type="AlphaFoldDB" id="A0A395IU58"/>
<feature type="transmembrane region" description="Helical" evidence="8">
    <location>
        <begin position="381"/>
        <end position="406"/>
    </location>
</feature>
<dbReference type="EMBL" id="QKRW01000019">
    <property type="protein sequence ID" value="RAL63394.1"/>
    <property type="molecule type" value="Genomic_DNA"/>
</dbReference>
<evidence type="ECO:0000256" key="2">
    <source>
        <dbReference type="ARBA" id="ARBA00022475"/>
    </source>
</evidence>
<accession>A0A395IU58</accession>
<keyword evidence="5 8" id="KW-0472">Membrane</keyword>
<evidence type="ECO:0008006" key="11">
    <source>
        <dbReference type="Google" id="ProtNLM"/>
    </source>
</evidence>